<organism evidence="1 2">
    <name type="scientific">Streptomyces sioyaensis</name>
    <dbReference type="NCBI Taxonomy" id="67364"/>
    <lineage>
        <taxon>Bacteria</taxon>
        <taxon>Bacillati</taxon>
        <taxon>Actinomycetota</taxon>
        <taxon>Actinomycetes</taxon>
        <taxon>Kitasatosporales</taxon>
        <taxon>Streptomycetaceae</taxon>
        <taxon>Streptomyces</taxon>
    </lineage>
</organism>
<name>A0A4Q1R047_9ACTN</name>
<protein>
    <submittedName>
        <fullName evidence="1">LysM domain-containing protein</fullName>
    </submittedName>
</protein>
<reference evidence="1 2" key="1">
    <citation type="submission" date="2019-01" db="EMBL/GenBank/DDBJ databases">
        <title>Draft genome sequences of the type strain Streptomyces sioyaensis DSM 40032 and its novel strain, TM32, a thermotolerant antibiotics-producing actinobacterium.</title>
        <authorList>
            <person name="Nakaew N."/>
            <person name="Lumyong S."/>
            <person name="Sloan W.T."/>
            <person name="Sungthong R."/>
        </authorList>
    </citation>
    <scope>NUCLEOTIDE SEQUENCE [LARGE SCALE GENOMIC DNA]</scope>
    <source>
        <strain evidence="1 2">DSM 40032</strain>
    </source>
</reference>
<gene>
    <name evidence="1" type="ORF">EST54_24775</name>
</gene>
<sequence length="109" mass="11902">MFEPSSRYHGIPTTVHTLPDGRRVSHLRRRFLPQPEELAAVGVHVVAAGDRLDRIAAHHYGDPEQFWRIADAGRALWPASLTAVPGRRLRLTLPAGVPGGRASDGTGRP</sequence>
<accession>A0A4Q1R047</accession>
<evidence type="ECO:0000313" key="2">
    <source>
        <dbReference type="Proteomes" id="UP000289482"/>
    </source>
</evidence>
<keyword evidence="2" id="KW-1185">Reference proteome</keyword>
<dbReference type="RefSeq" id="WP_129249936.1">
    <property type="nucleotide sequence ID" value="NZ_JABZEL010000021.1"/>
</dbReference>
<evidence type="ECO:0000313" key="1">
    <source>
        <dbReference type="EMBL" id="RXS62840.1"/>
    </source>
</evidence>
<dbReference type="GeneID" id="95781126"/>
<dbReference type="Proteomes" id="UP000289482">
    <property type="component" value="Unassembled WGS sequence"/>
</dbReference>
<comment type="caution">
    <text evidence="1">The sequence shown here is derived from an EMBL/GenBank/DDBJ whole genome shotgun (WGS) entry which is preliminary data.</text>
</comment>
<dbReference type="EMBL" id="SDIF01000088">
    <property type="protein sequence ID" value="RXS62840.1"/>
    <property type="molecule type" value="Genomic_DNA"/>
</dbReference>
<dbReference type="AlphaFoldDB" id="A0A4Q1R047"/>
<proteinExistence type="predicted"/>